<feature type="transmembrane region" description="Helical" evidence="12">
    <location>
        <begin position="147"/>
        <end position="165"/>
    </location>
</feature>
<keyword evidence="6" id="KW-0479">Metal-binding</keyword>
<comment type="subcellular location">
    <subcellularLocation>
        <location evidence="2">Membrane</location>
        <topology evidence="2">Multi-pass membrane protein</topology>
    </subcellularLocation>
</comment>
<evidence type="ECO:0000313" key="15">
    <source>
        <dbReference type="Proteomes" id="UP001208567"/>
    </source>
</evidence>
<keyword evidence="9 12" id="KW-1133">Transmembrane helix</keyword>
<feature type="domain" description="Peptidase M50" evidence="13">
    <location>
        <begin position="106"/>
        <end position="158"/>
    </location>
</feature>
<evidence type="ECO:0000256" key="12">
    <source>
        <dbReference type="SAM" id="Phobius"/>
    </source>
</evidence>
<comment type="cofactor">
    <cofactor evidence="1">
        <name>Zn(2+)</name>
        <dbReference type="ChEBI" id="CHEBI:29105"/>
    </cofactor>
</comment>
<evidence type="ECO:0000313" key="14">
    <source>
        <dbReference type="EMBL" id="GLC32207.1"/>
    </source>
</evidence>
<keyword evidence="4" id="KW-0645">Protease</keyword>
<keyword evidence="10 14" id="KW-0482">Metalloprotease</keyword>
<feature type="transmembrane region" description="Helical" evidence="12">
    <location>
        <begin position="12"/>
        <end position="33"/>
    </location>
</feature>
<proteinExistence type="inferred from homology"/>
<evidence type="ECO:0000256" key="11">
    <source>
        <dbReference type="ARBA" id="ARBA00023136"/>
    </source>
</evidence>
<dbReference type="PANTHER" id="PTHR39188:SF3">
    <property type="entry name" value="STAGE IV SPORULATION PROTEIN FB"/>
    <property type="match status" value="1"/>
</dbReference>
<dbReference type="PANTHER" id="PTHR39188">
    <property type="entry name" value="MEMBRANE-ASSOCIATED ZINC METALLOPROTEASE M50B"/>
    <property type="match status" value="1"/>
</dbReference>
<keyword evidence="15" id="KW-1185">Reference proteome</keyword>
<protein>
    <submittedName>
        <fullName evidence="14">Metalloprotease</fullName>
    </submittedName>
</protein>
<dbReference type="GO" id="GO:0008237">
    <property type="term" value="F:metallopeptidase activity"/>
    <property type="evidence" value="ECO:0007669"/>
    <property type="project" value="UniProtKB-KW"/>
</dbReference>
<dbReference type="Pfam" id="PF02163">
    <property type="entry name" value="Peptidase_M50"/>
    <property type="match status" value="2"/>
</dbReference>
<comment type="similarity">
    <text evidence="3">Belongs to the peptidase M50B family.</text>
</comment>
<dbReference type="CDD" id="cd06161">
    <property type="entry name" value="S2P-M50_SpoIVFB"/>
    <property type="match status" value="1"/>
</dbReference>
<feature type="transmembrane region" description="Helical" evidence="12">
    <location>
        <begin position="108"/>
        <end position="126"/>
    </location>
</feature>
<keyword evidence="7" id="KW-0378">Hydrolase</keyword>
<evidence type="ECO:0000256" key="8">
    <source>
        <dbReference type="ARBA" id="ARBA00022833"/>
    </source>
</evidence>
<feature type="domain" description="Peptidase M50" evidence="13">
    <location>
        <begin position="25"/>
        <end position="98"/>
    </location>
</feature>
<organism evidence="14 15">
    <name type="scientific">Clostridium omnivorum</name>
    <dbReference type="NCBI Taxonomy" id="1604902"/>
    <lineage>
        <taxon>Bacteria</taxon>
        <taxon>Bacillati</taxon>
        <taxon>Bacillota</taxon>
        <taxon>Clostridia</taxon>
        <taxon>Eubacteriales</taxon>
        <taxon>Clostridiaceae</taxon>
        <taxon>Clostridium</taxon>
    </lineage>
</organism>
<dbReference type="RefSeq" id="WP_264851516.1">
    <property type="nucleotide sequence ID" value="NZ_BRXR01000001.1"/>
</dbReference>
<reference evidence="14 15" key="1">
    <citation type="journal article" date="2024" name="Int. J. Syst. Evol. Microbiol.">
        <title>Clostridium omnivorum sp. nov., isolated from anoxic soil under the treatment of reductive soil disinfestation.</title>
        <authorList>
            <person name="Ueki A."/>
            <person name="Tonouchi A."/>
            <person name="Kaku N."/>
            <person name="Honma S."/>
            <person name="Ueki K."/>
        </authorList>
    </citation>
    <scope>NUCLEOTIDE SEQUENCE [LARGE SCALE GENOMIC DNA]</scope>
    <source>
        <strain evidence="14 15">E14</strain>
    </source>
</reference>
<evidence type="ECO:0000256" key="1">
    <source>
        <dbReference type="ARBA" id="ARBA00001947"/>
    </source>
</evidence>
<keyword evidence="11 12" id="KW-0472">Membrane</keyword>
<gene>
    <name evidence="14" type="ORF">bsdE14_36170</name>
</gene>
<feature type="transmembrane region" description="Helical" evidence="12">
    <location>
        <begin position="39"/>
        <end position="63"/>
    </location>
</feature>
<evidence type="ECO:0000256" key="4">
    <source>
        <dbReference type="ARBA" id="ARBA00022670"/>
    </source>
</evidence>
<feature type="transmembrane region" description="Helical" evidence="12">
    <location>
        <begin position="75"/>
        <end position="96"/>
    </location>
</feature>
<evidence type="ECO:0000256" key="10">
    <source>
        <dbReference type="ARBA" id="ARBA00023049"/>
    </source>
</evidence>
<evidence type="ECO:0000259" key="13">
    <source>
        <dbReference type="Pfam" id="PF02163"/>
    </source>
</evidence>
<keyword evidence="5 12" id="KW-0812">Transmembrane</keyword>
<comment type="caution">
    <text evidence="14">The sequence shown here is derived from an EMBL/GenBank/DDBJ whole genome shotgun (WGS) entry which is preliminary data.</text>
</comment>
<dbReference type="EMBL" id="BRXR01000001">
    <property type="protein sequence ID" value="GLC32207.1"/>
    <property type="molecule type" value="Genomic_DNA"/>
</dbReference>
<name>A0ABQ5NAJ0_9CLOT</name>
<dbReference type="InterPro" id="IPR008915">
    <property type="entry name" value="Peptidase_M50"/>
</dbReference>
<evidence type="ECO:0000256" key="2">
    <source>
        <dbReference type="ARBA" id="ARBA00004141"/>
    </source>
</evidence>
<evidence type="ECO:0000256" key="7">
    <source>
        <dbReference type="ARBA" id="ARBA00022801"/>
    </source>
</evidence>
<sequence length="284" mass="33015">MIRVNKFFIPYIILLILIGFKGHLLMAFLIVIFHEMVHYLTALCFGFSGFDMEILPIGAVLTLKDMEEITPNQDIIISLSAPIVNIAAAVIFYKIYSQFGYSYASYLYKGNLALGLFNIFPAFPLDGGRVLRSFIAQKTIYRRANQITMRFSICFGIALFILFLGMIFFHIVNLNIGIIAVFIIIYSYKEKERIAFIIMGDIIKKKTKFKKRGYIENKSTSIYYKNDLINTLCIFDKNKYNVFMILDDEMKVMDIIYEEEILEALKLYGNMTIEQFISKRDENY</sequence>
<evidence type="ECO:0000256" key="3">
    <source>
        <dbReference type="ARBA" id="ARBA00007931"/>
    </source>
</evidence>
<evidence type="ECO:0000256" key="9">
    <source>
        <dbReference type="ARBA" id="ARBA00022989"/>
    </source>
</evidence>
<accession>A0ABQ5NAJ0</accession>
<evidence type="ECO:0000256" key="5">
    <source>
        <dbReference type="ARBA" id="ARBA00022692"/>
    </source>
</evidence>
<keyword evidence="8" id="KW-0862">Zinc</keyword>
<evidence type="ECO:0000256" key="6">
    <source>
        <dbReference type="ARBA" id="ARBA00022723"/>
    </source>
</evidence>
<dbReference type="Proteomes" id="UP001208567">
    <property type="component" value="Unassembled WGS sequence"/>
</dbReference>